<keyword evidence="8" id="KW-1185">Reference proteome</keyword>
<keyword evidence="3 5" id="KW-1133">Transmembrane helix</keyword>
<sequence>MFSTKLSIAQLFLRIALAVTMLSAVADRFGCWGNNAVWGNWTAFEGYTRTLTFFLPNILSKIGAYFATFCEVVFSILLLIGFKTKVIAYATSILLLSFGIAMTIALGVKAPLDYSVWTSVAAAFLLAAQNKFPFSIDNLINKNK</sequence>
<gene>
    <name evidence="7" type="ORF">SAMN05660477_02953</name>
</gene>
<dbReference type="AlphaFoldDB" id="A0A1T5GLC9"/>
<dbReference type="GO" id="GO:0016020">
    <property type="term" value="C:membrane"/>
    <property type="evidence" value="ECO:0007669"/>
    <property type="project" value="UniProtKB-SubCell"/>
</dbReference>
<evidence type="ECO:0000256" key="2">
    <source>
        <dbReference type="ARBA" id="ARBA00022692"/>
    </source>
</evidence>
<keyword evidence="4 5" id="KW-0472">Membrane</keyword>
<name>A0A1T5GLC9_9FLAO</name>
<dbReference type="Proteomes" id="UP000191112">
    <property type="component" value="Unassembled WGS sequence"/>
</dbReference>
<dbReference type="OrthoDB" id="676158at2"/>
<dbReference type="InterPro" id="IPR032808">
    <property type="entry name" value="DoxX"/>
</dbReference>
<dbReference type="EMBL" id="FUYZ01000013">
    <property type="protein sequence ID" value="SKC09213.1"/>
    <property type="molecule type" value="Genomic_DNA"/>
</dbReference>
<accession>A0A1T5GLC9</accession>
<organism evidence="7 8">
    <name type="scientific">Soonwooa buanensis</name>
    <dbReference type="NCBI Taxonomy" id="619805"/>
    <lineage>
        <taxon>Bacteria</taxon>
        <taxon>Pseudomonadati</taxon>
        <taxon>Bacteroidota</taxon>
        <taxon>Flavobacteriia</taxon>
        <taxon>Flavobacteriales</taxon>
        <taxon>Weeksellaceae</taxon>
        <taxon>Chryseobacterium group</taxon>
        <taxon>Soonwooa</taxon>
    </lineage>
</organism>
<dbReference type="STRING" id="619805.SAMN05660477_02953"/>
<evidence type="ECO:0000256" key="4">
    <source>
        <dbReference type="ARBA" id="ARBA00023136"/>
    </source>
</evidence>
<proteinExistence type="predicted"/>
<keyword evidence="6" id="KW-0732">Signal</keyword>
<comment type="subcellular location">
    <subcellularLocation>
        <location evidence="1">Membrane</location>
        <topology evidence="1">Multi-pass membrane protein</topology>
    </subcellularLocation>
</comment>
<evidence type="ECO:0000256" key="5">
    <source>
        <dbReference type="SAM" id="Phobius"/>
    </source>
</evidence>
<dbReference type="RefSeq" id="WP_079668172.1">
    <property type="nucleotide sequence ID" value="NZ_FUYZ01000013.1"/>
</dbReference>
<evidence type="ECO:0000256" key="6">
    <source>
        <dbReference type="SAM" id="SignalP"/>
    </source>
</evidence>
<evidence type="ECO:0000313" key="7">
    <source>
        <dbReference type="EMBL" id="SKC09213.1"/>
    </source>
</evidence>
<feature type="chain" id="PRO_5013024499" evidence="6">
    <location>
        <begin position="27"/>
        <end position="144"/>
    </location>
</feature>
<feature type="transmembrane region" description="Helical" evidence="5">
    <location>
        <begin position="87"/>
        <end position="108"/>
    </location>
</feature>
<protein>
    <submittedName>
        <fullName evidence="7">DoxX protein</fullName>
    </submittedName>
</protein>
<dbReference type="Pfam" id="PF07681">
    <property type="entry name" value="DoxX"/>
    <property type="match status" value="1"/>
</dbReference>
<evidence type="ECO:0000256" key="1">
    <source>
        <dbReference type="ARBA" id="ARBA00004141"/>
    </source>
</evidence>
<keyword evidence="2 5" id="KW-0812">Transmembrane</keyword>
<evidence type="ECO:0000256" key="3">
    <source>
        <dbReference type="ARBA" id="ARBA00022989"/>
    </source>
</evidence>
<feature type="signal peptide" evidence="6">
    <location>
        <begin position="1"/>
        <end position="26"/>
    </location>
</feature>
<feature type="transmembrane region" description="Helical" evidence="5">
    <location>
        <begin position="62"/>
        <end position="80"/>
    </location>
</feature>
<evidence type="ECO:0000313" key="8">
    <source>
        <dbReference type="Proteomes" id="UP000191112"/>
    </source>
</evidence>
<reference evidence="7 8" key="1">
    <citation type="submission" date="2017-02" db="EMBL/GenBank/DDBJ databases">
        <authorList>
            <person name="Peterson S.W."/>
        </authorList>
    </citation>
    <scope>NUCLEOTIDE SEQUENCE [LARGE SCALE GENOMIC DNA]</scope>
    <source>
        <strain evidence="7 8">DSM 22323</strain>
    </source>
</reference>